<evidence type="ECO:0000313" key="1">
    <source>
        <dbReference type="Proteomes" id="UP000046395"/>
    </source>
</evidence>
<evidence type="ECO:0000313" key="2">
    <source>
        <dbReference type="WBParaSite" id="TMUE_1000003070.1"/>
    </source>
</evidence>
<dbReference type="AlphaFoldDB" id="A0A5S6Q7H3"/>
<proteinExistence type="predicted"/>
<dbReference type="Proteomes" id="UP000046395">
    <property type="component" value="Unassembled WGS sequence"/>
</dbReference>
<organism evidence="1 2">
    <name type="scientific">Trichuris muris</name>
    <name type="common">Mouse whipworm</name>
    <dbReference type="NCBI Taxonomy" id="70415"/>
    <lineage>
        <taxon>Eukaryota</taxon>
        <taxon>Metazoa</taxon>
        <taxon>Ecdysozoa</taxon>
        <taxon>Nematoda</taxon>
        <taxon>Enoplea</taxon>
        <taxon>Dorylaimia</taxon>
        <taxon>Trichinellida</taxon>
        <taxon>Trichuridae</taxon>
        <taxon>Trichuris</taxon>
    </lineage>
</organism>
<reference evidence="2" key="1">
    <citation type="submission" date="2019-12" db="UniProtKB">
        <authorList>
            <consortium name="WormBaseParasite"/>
        </authorList>
    </citation>
    <scope>IDENTIFICATION</scope>
</reference>
<dbReference type="WBParaSite" id="TMUE_1000003070.1">
    <property type="protein sequence ID" value="TMUE_1000003070.1"/>
    <property type="gene ID" value="WBGene00294025"/>
</dbReference>
<name>A0A5S6Q7H3_TRIMR</name>
<keyword evidence="1" id="KW-1185">Reference proteome</keyword>
<protein>
    <submittedName>
        <fullName evidence="2">Uncharacterized protein</fullName>
    </submittedName>
</protein>
<sequence length="233" mass="25741">MRMVVTQNLAAVLCRLQKKDWGSRGSYYGRPPAMCPYVRILLSYTPFVDISTLRGSRCLSIGPSCTSDGYKTFRGVESMLLEETQGEFLEARIRMDLADFDKGTWRTTTMTKAMSAADADGTLTKSDERSASVLDKDLAGRSIAALILASLLIVCMRLLRVNLSLACTVVAKQLPRAHLLDRQSVRLEALQWLRSGPVAALSIVGQVCRGVFLVKPVPSASFFRRSSSLRRQT</sequence>
<accession>A0A5S6Q7H3</accession>